<dbReference type="EC" id="2.4.-.-" evidence="10"/>
<sequence>MYQIISQLQKLHQGLTNRQPYLNYYLGLAAIIALSTVLRFQNLDLKPLWMDEVITAIFSLGKNYDQLPLDILFPLQRVPEIFTYQSGVTCDQIAANLTHQSTHPPLFFCGMYSWLGWMTPLGSEWVTKLRSLPALFGVGTIVGIYFVNRTAFSPASGIIAALIMAVSPFAVYLSQEARHYTMPMFLITLALWGLMEIQRDILDNKRLRWWVVLLWSIANIIGLYTHYFFILAFIAEIITLILLIYWCKTSIFKNSLIIATTGVVISFIPWMPVMLNHFQSSATNWLPATMHISPVYNTLISWILMVIALPVENQPLVITVICGFFMVTFAIWVGLQVWKGLKTVYLQKTTHLSILTLATFMIVVLMQFFAIAYLFGKDITAIPRYNFVYYPSFCALLAASIGKNHQSKLIILLVGVLSCVFVVSNLFFQKPFLPEQVAQNMNLEPSAPIMLVVGYSNYQDVALGLGFALALEKLRNNTNSFNQFDTVGFLEKSPHSPPLWEKLDQMPTLGISQINLWIVGPGMIRKSYPQQLGLFGDSICNIDTAQHHRIGIPYQLYRCQKIRQVTGAAITAPSASLNTRGMIKPPIVGGMG</sequence>
<dbReference type="Proteomes" id="UP001212499">
    <property type="component" value="Unassembled WGS sequence"/>
</dbReference>
<feature type="transmembrane region" description="Helical" evidence="8">
    <location>
        <begin position="316"/>
        <end position="338"/>
    </location>
</feature>
<feature type="domain" description="Glycosyltransferase RgtA/B/C/D-like" evidence="9">
    <location>
        <begin position="119"/>
        <end position="273"/>
    </location>
</feature>
<keyword evidence="11" id="KW-1185">Reference proteome</keyword>
<dbReference type="InterPro" id="IPR050297">
    <property type="entry name" value="LipidA_mod_glycosyltrf_83"/>
</dbReference>
<evidence type="ECO:0000313" key="11">
    <source>
        <dbReference type="Proteomes" id="UP001212499"/>
    </source>
</evidence>
<evidence type="ECO:0000259" key="9">
    <source>
        <dbReference type="Pfam" id="PF13231"/>
    </source>
</evidence>
<dbReference type="PANTHER" id="PTHR33908:SF11">
    <property type="entry name" value="MEMBRANE PROTEIN"/>
    <property type="match status" value="1"/>
</dbReference>
<dbReference type="Pfam" id="PF13231">
    <property type="entry name" value="PMT_2"/>
    <property type="match status" value="1"/>
</dbReference>
<reference evidence="10 11" key="1">
    <citation type="submission" date="2023-01" db="EMBL/GenBank/DDBJ databases">
        <title>Genomes from the Australian National Cyanobacteria Reference Collection.</title>
        <authorList>
            <person name="Willis A."/>
            <person name="Lee E.M.F."/>
        </authorList>
    </citation>
    <scope>NUCLEOTIDE SEQUENCE [LARGE SCALE GENOMIC DNA]</scope>
    <source>
        <strain evidence="10 11">CS-1033</strain>
    </source>
</reference>
<name>A0ABT5AUH1_9CYAN</name>
<protein>
    <submittedName>
        <fullName evidence="10">Glycosyltransferase family 39 protein</fullName>
        <ecNumber evidence="10">2.4.-.-</ecNumber>
    </submittedName>
</protein>
<feature type="transmembrane region" description="Helical" evidence="8">
    <location>
        <begin position="291"/>
        <end position="309"/>
    </location>
</feature>
<keyword evidence="2" id="KW-1003">Cell membrane</keyword>
<dbReference type="InterPro" id="IPR038731">
    <property type="entry name" value="RgtA/B/C-like"/>
</dbReference>
<evidence type="ECO:0000256" key="7">
    <source>
        <dbReference type="ARBA" id="ARBA00023136"/>
    </source>
</evidence>
<keyword evidence="4 10" id="KW-0808">Transferase</keyword>
<dbReference type="EMBL" id="JAQMUH010000117">
    <property type="protein sequence ID" value="MDB9540081.1"/>
    <property type="molecule type" value="Genomic_DNA"/>
</dbReference>
<feature type="transmembrane region" description="Helical" evidence="8">
    <location>
        <begin position="155"/>
        <end position="173"/>
    </location>
</feature>
<evidence type="ECO:0000256" key="1">
    <source>
        <dbReference type="ARBA" id="ARBA00004651"/>
    </source>
</evidence>
<organism evidence="10 11">
    <name type="scientific">Anabaenopsis arnoldii</name>
    <dbReference type="NCBI Taxonomy" id="2152938"/>
    <lineage>
        <taxon>Bacteria</taxon>
        <taxon>Bacillati</taxon>
        <taxon>Cyanobacteriota</taxon>
        <taxon>Cyanophyceae</taxon>
        <taxon>Nostocales</taxon>
        <taxon>Nodulariaceae</taxon>
        <taxon>Anabaenopsis</taxon>
    </lineage>
</organism>
<dbReference type="RefSeq" id="WP_271733236.1">
    <property type="nucleotide sequence ID" value="NZ_JANQDP010000120.1"/>
</dbReference>
<keyword evidence="5 8" id="KW-0812">Transmembrane</keyword>
<accession>A0ABT5AUH1</accession>
<gene>
    <name evidence="10" type="ORF">PN457_10495</name>
</gene>
<feature type="transmembrane region" description="Helical" evidence="8">
    <location>
        <begin position="230"/>
        <end position="247"/>
    </location>
</feature>
<feature type="transmembrane region" description="Helical" evidence="8">
    <location>
        <begin position="207"/>
        <end position="224"/>
    </location>
</feature>
<dbReference type="GO" id="GO:0016757">
    <property type="term" value="F:glycosyltransferase activity"/>
    <property type="evidence" value="ECO:0007669"/>
    <property type="project" value="UniProtKB-KW"/>
</dbReference>
<feature type="transmembrane region" description="Helical" evidence="8">
    <location>
        <begin position="179"/>
        <end position="195"/>
    </location>
</feature>
<feature type="transmembrane region" description="Helical" evidence="8">
    <location>
        <begin position="254"/>
        <end position="271"/>
    </location>
</feature>
<evidence type="ECO:0000256" key="2">
    <source>
        <dbReference type="ARBA" id="ARBA00022475"/>
    </source>
</evidence>
<evidence type="ECO:0000256" key="6">
    <source>
        <dbReference type="ARBA" id="ARBA00022989"/>
    </source>
</evidence>
<keyword evidence="7 8" id="KW-0472">Membrane</keyword>
<dbReference type="PANTHER" id="PTHR33908">
    <property type="entry name" value="MANNOSYLTRANSFERASE YKCB-RELATED"/>
    <property type="match status" value="1"/>
</dbReference>
<keyword evidence="3 10" id="KW-0328">Glycosyltransferase</keyword>
<feature type="transmembrane region" description="Helical" evidence="8">
    <location>
        <begin position="131"/>
        <end position="148"/>
    </location>
</feature>
<feature type="transmembrane region" description="Helical" evidence="8">
    <location>
        <begin position="409"/>
        <end position="428"/>
    </location>
</feature>
<comment type="subcellular location">
    <subcellularLocation>
        <location evidence="1">Cell membrane</location>
        <topology evidence="1">Multi-pass membrane protein</topology>
    </subcellularLocation>
</comment>
<evidence type="ECO:0000313" key="10">
    <source>
        <dbReference type="EMBL" id="MDB9540081.1"/>
    </source>
</evidence>
<feature type="transmembrane region" description="Helical" evidence="8">
    <location>
        <begin position="350"/>
        <end position="375"/>
    </location>
</feature>
<evidence type="ECO:0000256" key="4">
    <source>
        <dbReference type="ARBA" id="ARBA00022679"/>
    </source>
</evidence>
<evidence type="ECO:0000256" key="8">
    <source>
        <dbReference type="SAM" id="Phobius"/>
    </source>
</evidence>
<proteinExistence type="predicted"/>
<comment type="caution">
    <text evidence="10">The sequence shown here is derived from an EMBL/GenBank/DDBJ whole genome shotgun (WGS) entry which is preliminary data.</text>
</comment>
<evidence type="ECO:0000256" key="5">
    <source>
        <dbReference type="ARBA" id="ARBA00022692"/>
    </source>
</evidence>
<keyword evidence="6 8" id="KW-1133">Transmembrane helix</keyword>
<feature type="transmembrane region" description="Helical" evidence="8">
    <location>
        <begin position="21"/>
        <end position="40"/>
    </location>
</feature>
<evidence type="ECO:0000256" key="3">
    <source>
        <dbReference type="ARBA" id="ARBA00022676"/>
    </source>
</evidence>